<dbReference type="Proteomes" id="UP000498740">
    <property type="component" value="Unassembled WGS sequence"/>
</dbReference>
<dbReference type="AlphaFoldDB" id="A0A7J0D309"/>
<sequence>MVACRTATLPRRTTLMSVEVPPVSRNTPSLTRSCMSAPATPAAGPDSTVSSGRLRISSSDMTPPSQRITISGAVTPAVAMERSTRSAVASIFGRIAALTTAVRVRLRSPYSEVIRCAAVMGMPCSRAASSTARSPSGTSTLNGSLATRTWAPASMSVVTAAWTAAVSSGSVTWA</sequence>
<feature type="compositionally biased region" description="Polar residues" evidence="1">
    <location>
        <begin position="24"/>
        <end position="34"/>
    </location>
</feature>
<evidence type="ECO:0000313" key="3">
    <source>
        <dbReference type="Proteomes" id="UP000498740"/>
    </source>
</evidence>
<feature type="region of interest" description="Disordered" evidence="1">
    <location>
        <begin position="22"/>
        <end position="51"/>
    </location>
</feature>
<comment type="caution">
    <text evidence="2">The sequence shown here is derived from an EMBL/GenBank/DDBJ whole genome shotgun (WGS) entry which is preliminary data.</text>
</comment>
<organism evidence="2 3">
    <name type="scientific">Streptomyces microflavus</name>
    <name type="common">Streptomyces lipmanii</name>
    <dbReference type="NCBI Taxonomy" id="1919"/>
    <lineage>
        <taxon>Bacteria</taxon>
        <taxon>Bacillati</taxon>
        <taxon>Actinomycetota</taxon>
        <taxon>Actinomycetes</taxon>
        <taxon>Kitasatosporales</taxon>
        <taxon>Streptomycetaceae</taxon>
        <taxon>Streptomyces</taxon>
    </lineage>
</organism>
<protein>
    <submittedName>
        <fullName evidence="2">Uncharacterized protein</fullName>
    </submittedName>
</protein>
<dbReference type="EMBL" id="BLWD01000001">
    <property type="protein sequence ID" value="GFN09126.1"/>
    <property type="molecule type" value="Genomic_DNA"/>
</dbReference>
<proteinExistence type="predicted"/>
<accession>A0A7J0D309</accession>
<evidence type="ECO:0000313" key="2">
    <source>
        <dbReference type="EMBL" id="GFN09126.1"/>
    </source>
</evidence>
<evidence type="ECO:0000256" key="1">
    <source>
        <dbReference type="SAM" id="MobiDB-lite"/>
    </source>
</evidence>
<reference evidence="2 3" key="1">
    <citation type="submission" date="2020-05" db="EMBL/GenBank/DDBJ databases">
        <title>Whole genome shotgun sequence of Streptomyces microflavus NBRC 13062.</title>
        <authorList>
            <person name="Komaki H."/>
            <person name="Tamura T."/>
        </authorList>
    </citation>
    <scope>NUCLEOTIDE SEQUENCE [LARGE SCALE GENOMIC DNA]</scope>
    <source>
        <strain evidence="2 3">NBRC 13062</strain>
    </source>
</reference>
<name>A0A7J0D309_STRMI</name>
<gene>
    <name evidence="2" type="ORF">Smic_76820</name>
</gene>